<dbReference type="Pfam" id="PF00512">
    <property type="entry name" value="HisKA"/>
    <property type="match status" value="1"/>
</dbReference>
<keyword evidence="8 11" id="KW-1133">Transmembrane helix</keyword>
<dbReference type="EMBL" id="FNSO01000004">
    <property type="protein sequence ID" value="SEC50355.1"/>
    <property type="molecule type" value="Genomic_DNA"/>
</dbReference>
<dbReference type="SMART" id="SM00388">
    <property type="entry name" value="HisKA"/>
    <property type="match status" value="1"/>
</dbReference>
<organism evidence="13 14">
    <name type="scientific">Amycolatopsis tolypomycina</name>
    <dbReference type="NCBI Taxonomy" id="208445"/>
    <lineage>
        <taxon>Bacteria</taxon>
        <taxon>Bacillati</taxon>
        <taxon>Actinomycetota</taxon>
        <taxon>Actinomycetes</taxon>
        <taxon>Pseudonocardiales</taxon>
        <taxon>Pseudonocardiaceae</taxon>
        <taxon>Amycolatopsis</taxon>
    </lineage>
</organism>
<dbReference type="PANTHER" id="PTHR45436">
    <property type="entry name" value="SENSOR HISTIDINE KINASE YKOH"/>
    <property type="match status" value="1"/>
</dbReference>
<dbReference type="SMART" id="SM00387">
    <property type="entry name" value="HATPase_c"/>
    <property type="match status" value="1"/>
</dbReference>
<dbReference type="SUPFAM" id="SSF47384">
    <property type="entry name" value="Homodimeric domain of signal transducing histidine kinase"/>
    <property type="match status" value="1"/>
</dbReference>
<evidence type="ECO:0000256" key="2">
    <source>
        <dbReference type="ARBA" id="ARBA00004236"/>
    </source>
</evidence>
<keyword evidence="4" id="KW-0597">Phosphoprotein</keyword>
<dbReference type="STRING" id="208445.SAMN04489727_3993"/>
<evidence type="ECO:0000256" key="6">
    <source>
        <dbReference type="ARBA" id="ARBA00022692"/>
    </source>
</evidence>
<evidence type="ECO:0000313" key="14">
    <source>
        <dbReference type="Proteomes" id="UP000199622"/>
    </source>
</evidence>
<dbReference type="InterPro" id="IPR050428">
    <property type="entry name" value="TCS_sensor_his_kinase"/>
</dbReference>
<dbReference type="Proteomes" id="UP000199622">
    <property type="component" value="Unassembled WGS sequence"/>
</dbReference>
<dbReference type="InterPro" id="IPR005467">
    <property type="entry name" value="His_kinase_dom"/>
</dbReference>
<dbReference type="PANTHER" id="PTHR45436:SF5">
    <property type="entry name" value="SENSOR HISTIDINE KINASE TRCS"/>
    <property type="match status" value="1"/>
</dbReference>
<dbReference type="PRINTS" id="PR00344">
    <property type="entry name" value="BCTRLSENSOR"/>
</dbReference>
<dbReference type="GO" id="GO:0000155">
    <property type="term" value="F:phosphorelay sensor kinase activity"/>
    <property type="evidence" value="ECO:0007669"/>
    <property type="project" value="InterPro"/>
</dbReference>
<dbReference type="RefSeq" id="WP_091309520.1">
    <property type="nucleotide sequence ID" value="NZ_FNSO01000004.1"/>
</dbReference>
<dbReference type="AlphaFoldDB" id="A0A1H4T1L3"/>
<evidence type="ECO:0000256" key="4">
    <source>
        <dbReference type="ARBA" id="ARBA00022553"/>
    </source>
</evidence>
<keyword evidence="10 11" id="KW-0472">Membrane</keyword>
<evidence type="ECO:0000256" key="8">
    <source>
        <dbReference type="ARBA" id="ARBA00022989"/>
    </source>
</evidence>
<dbReference type="InterPro" id="IPR036890">
    <property type="entry name" value="HATPase_C_sf"/>
</dbReference>
<dbReference type="PROSITE" id="PS50109">
    <property type="entry name" value="HIS_KIN"/>
    <property type="match status" value="1"/>
</dbReference>
<comment type="subcellular location">
    <subcellularLocation>
        <location evidence="2">Cell membrane</location>
    </subcellularLocation>
</comment>
<keyword evidence="7 13" id="KW-0418">Kinase</keyword>
<dbReference type="CDD" id="cd00082">
    <property type="entry name" value="HisKA"/>
    <property type="match status" value="1"/>
</dbReference>
<proteinExistence type="predicted"/>
<evidence type="ECO:0000256" key="5">
    <source>
        <dbReference type="ARBA" id="ARBA00022679"/>
    </source>
</evidence>
<gene>
    <name evidence="13" type="ORF">SAMN04489727_3993</name>
</gene>
<feature type="domain" description="Histidine kinase" evidence="12">
    <location>
        <begin position="192"/>
        <end position="408"/>
    </location>
</feature>
<accession>A0A1H4T1L3</accession>
<evidence type="ECO:0000256" key="11">
    <source>
        <dbReference type="SAM" id="Phobius"/>
    </source>
</evidence>
<dbReference type="OrthoDB" id="9786919at2"/>
<evidence type="ECO:0000256" key="7">
    <source>
        <dbReference type="ARBA" id="ARBA00022777"/>
    </source>
</evidence>
<dbReference type="Gene3D" id="3.30.565.10">
    <property type="entry name" value="Histidine kinase-like ATPase, C-terminal domain"/>
    <property type="match status" value="1"/>
</dbReference>
<evidence type="ECO:0000256" key="3">
    <source>
        <dbReference type="ARBA" id="ARBA00012438"/>
    </source>
</evidence>
<dbReference type="CDD" id="cd00075">
    <property type="entry name" value="HATPase"/>
    <property type="match status" value="1"/>
</dbReference>
<dbReference type="FunFam" id="1.10.287.130:FF:000001">
    <property type="entry name" value="Two-component sensor histidine kinase"/>
    <property type="match status" value="1"/>
</dbReference>
<dbReference type="Gene3D" id="1.10.287.130">
    <property type="match status" value="1"/>
</dbReference>
<comment type="catalytic activity">
    <reaction evidence="1">
        <text>ATP + protein L-histidine = ADP + protein N-phospho-L-histidine.</text>
        <dbReference type="EC" id="2.7.13.3"/>
    </reaction>
</comment>
<keyword evidence="6 11" id="KW-0812">Transmembrane</keyword>
<name>A0A1H4T1L3_9PSEU</name>
<sequence length="418" mass="44215">MTGRRRLVGIAGLVALGTVLAVNILVAGTLVAYQQIRNRELIDASRMYQVARLGGGEAAPDPAGGDDEAVVLLVRPDGAVAERLGVRAAGFPVPGPAALRVAAADGEHRFFGRFYGVVDRVGGGAFVITARALGGQIAVAARLAGVLLAVDAAVCVLAAGFAAVLFRRASPPPGPGARPSEPDDRQRRFVSDAGHELRTPLTVIIGYAQLLRLGVLADRAAREHALGEVEREARRLTALADHLLLLARIDEGRPEHPGPVELDALCREVVEASRAAHPGHPVRYRCEGEPPVVAGAEPWLREAVSCLLANVGGHTPAGTRAEVVLRTEGTDAVLDVVDDGPGIAEADRLRVFERFFRCDEARQRRPGDRGAGLGLSIVHSVVTACAGTVVVRPGERGTWIRVRLPAERRETSADRTLK</sequence>
<dbReference type="InterPro" id="IPR003661">
    <property type="entry name" value="HisK_dim/P_dom"/>
</dbReference>
<feature type="transmembrane region" description="Helical" evidence="11">
    <location>
        <begin position="143"/>
        <end position="166"/>
    </location>
</feature>
<reference evidence="14" key="1">
    <citation type="submission" date="2016-10" db="EMBL/GenBank/DDBJ databases">
        <authorList>
            <person name="Varghese N."/>
            <person name="Submissions S."/>
        </authorList>
    </citation>
    <scope>NUCLEOTIDE SEQUENCE [LARGE SCALE GENOMIC DNA]</scope>
    <source>
        <strain evidence="14">DSM 44544</strain>
    </source>
</reference>
<keyword evidence="9" id="KW-0902">Two-component regulatory system</keyword>
<keyword evidence="14" id="KW-1185">Reference proteome</keyword>
<dbReference type="GO" id="GO:0005886">
    <property type="term" value="C:plasma membrane"/>
    <property type="evidence" value="ECO:0007669"/>
    <property type="project" value="UniProtKB-SubCell"/>
</dbReference>
<dbReference type="EC" id="2.7.13.3" evidence="3"/>
<evidence type="ECO:0000256" key="1">
    <source>
        <dbReference type="ARBA" id="ARBA00000085"/>
    </source>
</evidence>
<keyword evidence="5" id="KW-0808">Transferase</keyword>
<dbReference type="InterPro" id="IPR004358">
    <property type="entry name" value="Sig_transdc_His_kin-like_C"/>
</dbReference>
<protein>
    <recommendedName>
        <fullName evidence="3">histidine kinase</fullName>
        <ecNumber evidence="3">2.7.13.3</ecNumber>
    </recommendedName>
</protein>
<dbReference type="Pfam" id="PF02518">
    <property type="entry name" value="HATPase_c"/>
    <property type="match status" value="1"/>
</dbReference>
<dbReference type="InterPro" id="IPR036097">
    <property type="entry name" value="HisK_dim/P_sf"/>
</dbReference>
<dbReference type="InterPro" id="IPR003594">
    <property type="entry name" value="HATPase_dom"/>
</dbReference>
<evidence type="ECO:0000256" key="10">
    <source>
        <dbReference type="ARBA" id="ARBA00023136"/>
    </source>
</evidence>
<evidence type="ECO:0000313" key="13">
    <source>
        <dbReference type="EMBL" id="SEC50355.1"/>
    </source>
</evidence>
<evidence type="ECO:0000256" key="9">
    <source>
        <dbReference type="ARBA" id="ARBA00023012"/>
    </source>
</evidence>
<evidence type="ECO:0000259" key="12">
    <source>
        <dbReference type="PROSITE" id="PS50109"/>
    </source>
</evidence>
<dbReference type="SUPFAM" id="SSF55874">
    <property type="entry name" value="ATPase domain of HSP90 chaperone/DNA topoisomerase II/histidine kinase"/>
    <property type="match status" value="1"/>
</dbReference>